<proteinExistence type="predicted"/>
<keyword evidence="4" id="KW-1185">Reference proteome</keyword>
<dbReference type="PANTHER" id="PTHR46585">
    <property type="entry name" value="INTEGRASE CORE DOMAIN CONTAINING PROTEIN"/>
    <property type="match status" value="1"/>
</dbReference>
<feature type="domain" description="Chromo" evidence="1">
    <location>
        <begin position="442"/>
        <end position="488"/>
    </location>
</feature>
<comment type="caution">
    <text evidence="3">The sequence shown here is derived from an EMBL/GenBank/DDBJ whole genome shotgun (WGS) entry which is preliminary data.</text>
</comment>
<accession>A0A8X7BAH4</accession>
<dbReference type="PROSITE" id="PS50994">
    <property type="entry name" value="INTEGRASE"/>
    <property type="match status" value="1"/>
</dbReference>
<sequence length="488" mass="57875">MAQEMGLVPKGLISRYFAETRTEVRIENNISSFLHEKETPDDIKAKLLSDMIPKYQRVMQPPPPPKTFEIPPELLTEPELLLTNKPEVPLRINILAKYIGYAIPKIRKKYILPILETLKDANYTFNDKNEFEVEGKSEYRSNVVDLFSYMMKNDQRVLTPPTGFAKFYAALRHVNIPLEWIGVKRLSKASGVHLNDVQKWLSQQDVYTLHKPVRYKFQRRKTIAYGINELWQSDLLDMQKLSRYNKGYRYILTIIDVMSRYLRDFPIKDKKASTIKQVLQKVFKKVKPKNFQTDKGTEFYNKTVRTMLKRYKIHHYSTKSETKCAILERAHRTLRERLYRVFTYRNSYKYYDILPELVHSYNHSIHRAHGFEPTKWTTDDEPELYKRLYHSNVDPQFSFTAGDIVRLSKARKTFRKGYLPEIEGRFYNEELQKIDKSTNDFWAIEKIIRTKGKGASRQLFVKWVGFPDSQNSWIRADQITSHNESEHE</sequence>
<dbReference type="InterPro" id="IPR012337">
    <property type="entry name" value="RNaseH-like_sf"/>
</dbReference>
<dbReference type="GO" id="GO:0003676">
    <property type="term" value="F:nucleic acid binding"/>
    <property type="evidence" value="ECO:0007669"/>
    <property type="project" value="InterPro"/>
</dbReference>
<dbReference type="InterPro" id="IPR016197">
    <property type="entry name" value="Chromo-like_dom_sf"/>
</dbReference>
<dbReference type="Gene3D" id="2.40.50.40">
    <property type="match status" value="1"/>
</dbReference>
<organism evidence="3 4">
    <name type="scientific">Trichonephila clavipes</name>
    <name type="common">Golden silk orbweaver</name>
    <name type="synonym">Nephila clavipes</name>
    <dbReference type="NCBI Taxonomy" id="2585209"/>
    <lineage>
        <taxon>Eukaryota</taxon>
        <taxon>Metazoa</taxon>
        <taxon>Ecdysozoa</taxon>
        <taxon>Arthropoda</taxon>
        <taxon>Chelicerata</taxon>
        <taxon>Arachnida</taxon>
        <taxon>Araneae</taxon>
        <taxon>Araneomorphae</taxon>
        <taxon>Entelegynae</taxon>
        <taxon>Araneoidea</taxon>
        <taxon>Nephilidae</taxon>
        <taxon>Trichonephila</taxon>
    </lineage>
</organism>
<dbReference type="InterPro" id="IPR001584">
    <property type="entry name" value="Integrase_cat-core"/>
</dbReference>
<dbReference type="PROSITE" id="PS50013">
    <property type="entry name" value="CHROMO_2"/>
    <property type="match status" value="1"/>
</dbReference>
<dbReference type="Proteomes" id="UP000887159">
    <property type="component" value="Unassembled WGS sequence"/>
</dbReference>
<dbReference type="InterPro" id="IPR000953">
    <property type="entry name" value="Chromo/chromo_shadow_dom"/>
</dbReference>
<dbReference type="SUPFAM" id="SSF54160">
    <property type="entry name" value="Chromo domain-like"/>
    <property type="match status" value="1"/>
</dbReference>
<evidence type="ECO:0000313" key="3">
    <source>
        <dbReference type="EMBL" id="GFY25080.1"/>
    </source>
</evidence>
<dbReference type="GO" id="GO:0005694">
    <property type="term" value="C:chromosome"/>
    <property type="evidence" value="ECO:0007669"/>
    <property type="project" value="UniProtKB-ARBA"/>
</dbReference>
<gene>
    <name evidence="3" type="primary">F54H12.3</name>
    <name evidence="3" type="ORF">TNCV_2692711</name>
</gene>
<dbReference type="SUPFAM" id="SSF53098">
    <property type="entry name" value="Ribonuclease H-like"/>
    <property type="match status" value="1"/>
</dbReference>
<dbReference type="GO" id="GO:0015074">
    <property type="term" value="P:DNA integration"/>
    <property type="evidence" value="ECO:0007669"/>
    <property type="project" value="InterPro"/>
</dbReference>
<dbReference type="InterPro" id="IPR036397">
    <property type="entry name" value="RNaseH_sf"/>
</dbReference>
<dbReference type="Gene3D" id="3.30.420.10">
    <property type="entry name" value="Ribonuclease H-like superfamily/Ribonuclease H"/>
    <property type="match status" value="1"/>
</dbReference>
<reference evidence="3" key="1">
    <citation type="submission" date="2020-08" db="EMBL/GenBank/DDBJ databases">
        <title>Multicomponent nature underlies the extraordinary mechanical properties of spider dragline silk.</title>
        <authorList>
            <person name="Kono N."/>
            <person name="Nakamura H."/>
            <person name="Mori M."/>
            <person name="Yoshida Y."/>
            <person name="Ohtoshi R."/>
            <person name="Malay A.D."/>
            <person name="Moran D.A.P."/>
            <person name="Tomita M."/>
            <person name="Numata K."/>
            <person name="Arakawa K."/>
        </authorList>
    </citation>
    <scope>NUCLEOTIDE SEQUENCE</scope>
</reference>
<dbReference type="PANTHER" id="PTHR46585:SF1">
    <property type="entry name" value="CHROMO DOMAIN-CONTAINING PROTEIN"/>
    <property type="match status" value="1"/>
</dbReference>
<protein>
    <submittedName>
        <fullName evidence="3">Uncharacterized transposon-derived protein F54H12.3</fullName>
    </submittedName>
</protein>
<feature type="domain" description="Integrase catalytic" evidence="2">
    <location>
        <begin position="208"/>
        <end position="381"/>
    </location>
</feature>
<dbReference type="SMART" id="SM00298">
    <property type="entry name" value="CHROMO"/>
    <property type="match status" value="1"/>
</dbReference>
<dbReference type="Pfam" id="PF00665">
    <property type="entry name" value="rve"/>
    <property type="match status" value="1"/>
</dbReference>
<evidence type="ECO:0000259" key="1">
    <source>
        <dbReference type="PROSITE" id="PS50013"/>
    </source>
</evidence>
<dbReference type="EMBL" id="BMAU01021370">
    <property type="protein sequence ID" value="GFY25080.1"/>
    <property type="molecule type" value="Genomic_DNA"/>
</dbReference>
<evidence type="ECO:0000259" key="2">
    <source>
        <dbReference type="PROSITE" id="PS50994"/>
    </source>
</evidence>
<evidence type="ECO:0000313" key="4">
    <source>
        <dbReference type="Proteomes" id="UP000887159"/>
    </source>
</evidence>
<dbReference type="AlphaFoldDB" id="A0A8X7BAH4"/>
<name>A0A8X7BAH4_TRICX</name>